<dbReference type="InterPro" id="IPR053146">
    <property type="entry name" value="QDO-like"/>
</dbReference>
<dbReference type="Proteomes" id="UP001595909">
    <property type="component" value="Unassembled WGS sequence"/>
</dbReference>
<evidence type="ECO:0000313" key="2">
    <source>
        <dbReference type="EMBL" id="MFC4834713.1"/>
    </source>
</evidence>
<protein>
    <submittedName>
        <fullName evidence="2">Cupin domain-containing protein</fullName>
    </submittedName>
</protein>
<feature type="domain" description="Cupin type-2" evidence="1">
    <location>
        <begin position="42"/>
        <end position="106"/>
    </location>
</feature>
<dbReference type="Gene3D" id="2.60.120.10">
    <property type="entry name" value="Jelly Rolls"/>
    <property type="match status" value="1"/>
</dbReference>
<dbReference type="PANTHER" id="PTHR36440">
    <property type="entry name" value="PUTATIVE (AFU_ORTHOLOGUE AFUA_8G07350)-RELATED"/>
    <property type="match status" value="1"/>
</dbReference>
<dbReference type="InterPro" id="IPR014710">
    <property type="entry name" value="RmlC-like_jellyroll"/>
</dbReference>
<reference evidence="3" key="1">
    <citation type="journal article" date="2019" name="Int. J. Syst. Evol. Microbiol.">
        <title>The Global Catalogue of Microorganisms (GCM) 10K type strain sequencing project: providing services to taxonomists for standard genome sequencing and annotation.</title>
        <authorList>
            <consortium name="The Broad Institute Genomics Platform"/>
            <consortium name="The Broad Institute Genome Sequencing Center for Infectious Disease"/>
            <person name="Wu L."/>
            <person name="Ma J."/>
        </authorList>
    </citation>
    <scope>NUCLEOTIDE SEQUENCE [LARGE SCALE GENOMIC DNA]</scope>
    <source>
        <strain evidence="3">CCUG 50347</strain>
    </source>
</reference>
<dbReference type="SUPFAM" id="SSF51182">
    <property type="entry name" value="RmlC-like cupins"/>
    <property type="match status" value="1"/>
</dbReference>
<organism evidence="2 3">
    <name type="scientific">Actinomycetospora chibensis</name>
    <dbReference type="NCBI Taxonomy" id="663606"/>
    <lineage>
        <taxon>Bacteria</taxon>
        <taxon>Bacillati</taxon>
        <taxon>Actinomycetota</taxon>
        <taxon>Actinomycetes</taxon>
        <taxon>Pseudonocardiales</taxon>
        <taxon>Pseudonocardiaceae</taxon>
        <taxon>Actinomycetospora</taxon>
    </lineage>
</organism>
<keyword evidence="3" id="KW-1185">Reference proteome</keyword>
<accession>A0ABV9RLQ4</accession>
<sequence length="212" mass="22824">MAAEVNRTGNVYVNPVSRERAAVLESAADTGGERVRAELWAPPGAAVAFPHIHPGQSESFEVLEGRLGVRHGSRISTALPGDRVTIPAGEVHAWWTEGDEPARVLVEVRPAGRFEEAIMTNWGLAATGHTTPSGRPGLLQLALLAEEWADTIRPASPPMWAQRLLSRTLGPLARARGLRGSHPELEERILIGRLGERLTVAGSSPMAPHESR</sequence>
<evidence type="ECO:0000313" key="3">
    <source>
        <dbReference type="Proteomes" id="UP001595909"/>
    </source>
</evidence>
<dbReference type="InterPro" id="IPR011051">
    <property type="entry name" value="RmlC_Cupin_sf"/>
</dbReference>
<name>A0ABV9RLQ4_9PSEU</name>
<dbReference type="CDD" id="cd02208">
    <property type="entry name" value="cupin_RmlC-like"/>
    <property type="match status" value="1"/>
</dbReference>
<comment type="caution">
    <text evidence="2">The sequence shown here is derived from an EMBL/GenBank/DDBJ whole genome shotgun (WGS) entry which is preliminary data.</text>
</comment>
<dbReference type="RefSeq" id="WP_274191267.1">
    <property type="nucleotide sequence ID" value="NZ_BAABHN010000041.1"/>
</dbReference>
<gene>
    <name evidence="2" type="ORF">ACFPEL_20030</name>
</gene>
<dbReference type="EMBL" id="JBHSIM010000041">
    <property type="protein sequence ID" value="MFC4834713.1"/>
    <property type="molecule type" value="Genomic_DNA"/>
</dbReference>
<evidence type="ECO:0000259" key="1">
    <source>
        <dbReference type="Pfam" id="PF07883"/>
    </source>
</evidence>
<dbReference type="InterPro" id="IPR013096">
    <property type="entry name" value="Cupin_2"/>
</dbReference>
<proteinExistence type="predicted"/>
<dbReference type="Pfam" id="PF07883">
    <property type="entry name" value="Cupin_2"/>
    <property type="match status" value="1"/>
</dbReference>
<dbReference type="PANTHER" id="PTHR36440:SF1">
    <property type="entry name" value="PUTATIVE (AFU_ORTHOLOGUE AFUA_8G07350)-RELATED"/>
    <property type="match status" value="1"/>
</dbReference>